<dbReference type="GeneID" id="67177217"/>
<name>A0A8T8WEI1_9EURY</name>
<proteinExistence type="predicted"/>
<dbReference type="RefSeq" id="WP_222608070.1">
    <property type="nucleotide sequence ID" value="NZ_CP081958.1"/>
</dbReference>
<evidence type="ECO:0000313" key="2">
    <source>
        <dbReference type="Proteomes" id="UP000826254"/>
    </source>
</evidence>
<reference evidence="1 2" key="1">
    <citation type="journal article" date="2021" name="Int. J. Syst. Evol. Microbiol.">
        <title>Halobaculum halophilum sp. nov. and Halobaculum salinum sp. nov., isolated from salt lake and saline soil.</title>
        <authorList>
            <person name="Cui H.L."/>
            <person name="Shi X.W."/>
            <person name="Yin X.M."/>
            <person name="Yang X.Y."/>
            <person name="Hou J."/>
            <person name="Zhu L."/>
        </authorList>
    </citation>
    <scope>NUCLEOTIDE SEQUENCE [LARGE SCALE GENOMIC DNA]</scope>
    <source>
        <strain evidence="1 2">NBRC 109044</strain>
    </source>
</reference>
<dbReference type="Proteomes" id="UP000826254">
    <property type="component" value="Chromosome"/>
</dbReference>
<dbReference type="Pfam" id="PF20126">
    <property type="entry name" value="TumE"/>
    <property type="match status" value="1"/>
</dbReference>
<dbReference type="InterPro" id="IPR045397">
    <property type="entry name" value="TumE-like"/>
</dbReference>
<gene>
    <name evidence="1" type="ORF">K6T50_03705</name>
</gene>
<keyword evidence="2" id="KW-1185">Reference proteome</keyword>
<accession>A0A8T8WEI1</accession>
<dbReference type="EMBL" id="CP081958">
    <property type="protein sequence ID" value="QZP38269.1"/>
    <property type="molecule type" value="Genomic_DNA"/>
</dbReference>
<dbReference type="AlphaFoldDB" id="A0A8T8WEI1"/>
<dbReference type="KEGG" id="hmp:K6T50_03705"/>
<organism evidence="1 2">
    <name type="scientific">Halobaculum magnesiiphilum</name>
    <dbReference type="NCBI Taxonomy" id="1017351"/>
    <lineage>
        <taxon>Archaea</taxon>
        <taxon>Methanobacteriati</taxon>
        <taxon>Methanobacteriota</taxon>
        <taxon>Stenosarchaea group</taxon>
        <taxon>Halobacteria</taxon>
        <taxon>Halobacteriales</taxon>
        <taxon>Haloferacaceae</taxon>
        <taxon>Halobaculum</taxon>
    </lineage>
</organism>
<evidence type="ECO:0000313" key="1">
    <source>
        <dbReference type="EMBL" id="QZP38269.1"/>
    </source>
</evidence>
<protein>
    <submittedName>
        <fullName evidence="1">Uncharacterized protein</fullName>
    </submittedName>
</protein>
<sequence length="113" mass="13088">MPWDDDNGATQVLDVRERFPENATYVQISAYHVPRSDRYPDGVKYSMQYGHTNAPDGEDGTIIRYDNFPDHPGAPVHHKHTEDGGIESVAFDGLRELYREFKHEVRENDEPWD</sequence>